<evidence type="ECO:0000256" key="3">
    <source>
        <dbReference type="ARBA" id="ARBA00022989"/>
    </source>
</evidence>
<feature type="transmembrane region" description="Helical" evidence="7">
    <location>
        <begin position="214"/>
        <end position="238"/>
    </location>
</feature>
<feature type="transmembrane region" description="Helical" evidence="7">
    <location>
        <begin position="73"/>
        <end position="93"/>
    </location>
</feature>
<dbReference type="Pfam" id="PF08030">
    <property type="entry name" value="NAD_binding_6"/>
    <property type="match status" value="1"/>
</dbReference>
<reference evidence="9 10" key="1">
    <citation type="journal article" date="2010" name="Nature">
        <title>Genome sequencing and analysis of the model grass Brachypodium distachyon.</title>
        <authorList>
            <consortium name="International Brachypodium Initiative"/>
        </authorList>
    </citation>
    <scope>NUCLEOTIDE SEQUENCE [LARGE SCALE GENOMIC DNA]</scope>
    <source>
        <strain evidence="9">Bd21</strain>
        <strain evidence="10">cv. Bd21</strain>
    </source>
</reference>
<keyword evidence="4" id="KW-0560">Oxidoreductase</keyword>
<dbReference type="EMBL" id="CM000884">
    <property type="protein sequence ID" value="KQJ84172.1"/>
    <property type="molecule type" value="Genomic_DNA"/>
</dbReference>
<gene>
    <name evidence="10" type="primary">LOC100843941</name>
    <name evidence="9" type="ORF">BRADI_5g19150v3</name>
</gene>
<dbReference type="KEGG" id="bdi:100843941"/>
<feature type="domain" description="FAD-binding FR-type" evidence="8">
    <location>
        <begin position="328"/>
        <end position="435"/>
    </location>
</feature>
<dbReference type="InterPro" id="IPR039261">
    <property type="entry name" value="FNR_nucleotide-bd"/>
</dbReference>
<dbReference type="GeneID" id="100843941"/>
<keyword evidence="5 7" id="KW-0472">Membrane</keyword>
<dbReference type="GO" id="GO:0005886">
    <property type="term" value="C:plasma membrane"/>
    <property type="evidence" value="ECO:0000318"/>
    <property type="project" value="GO_Central"/>
</dbReference>
<dbReference type="Proteomes" id="UP000008810">
    <property type="component" value="Chromosome 5"/>
</dbReference>
<comment type="subcellular location">
    <subcellularLocation>
        <location evidence="1">Membrane</location>
        <topology evidence="1">Multi-pass membrane protein</topology>
    </subcellularLocation>
</comment>
<evidence type="ECO:0000313" key="11">
    <source>
        <dbReference type="Proteomes" id="UP000008810"/>
    </source>
</evidence>
<dbReference type="Pfam" id="PF08022">
    <property type="entry name" value="FAD_binding_8"/>
    <property type="match status" value="1"/>
</dbReference>
<protein>
    <recommendedName>
        <fullName evidence="8">FAD-binding FR-type domain-containing protein</fullName>
    </recommendedName>
</protein>
<dbReference type="PANTHER" id="PTHR11972">
    <property type="entry name" value="NADPH OXIDASE"/>
    <property type="match status" value="1"/>
</dbReference>
<dbReference type="SFLD" id="SFLDG01168">
    <property type="entry name" value="Ferric_reductase_subgroup_(FRE"/>
    <property type="match status" value="1"/>
</dbReference>
<dbReference type="InterPro" id="IPR013112">
    <property type="entry name" value="FAD-bd_8"/>
</dbReference>
<dbReference type="STRING" id="15368.A0A0Q3ECQ3"/>
<evidence type="ECO:0000256" key="1">
    <source>
        <dbReference type="ARBA" id="ARBA00004141"/>
    </source>
</evidence>
<evidence type="ECO:0000256" key="7">
    <source>
        <dbReference type="SAM" id="Phobius"/>
    </source>
</evidence>
<feature type="transmembrane region" description="Helical" evidence="7">
    <location>
        <begin position="26"/>
        <end position="44"/>
    </location>
</feature>
<dbReference type="InterPro" id="IPR013130">
    <property type="entry name" value="Fe3_Rdtase_TM_dom"/>
</dbReference>
<reference evidence="10" key="3">
    <citation type="submission" date="2018-08" db="UniProtKB">
        <authorList>
            <consortium name="EnsemblPlants"/>
        </authorList>
    </citation>
    <scope>IDENTIFICATION</scope>
    <source>
        <strain evidence="10">cv. Bd21</strain>
    </source>
</reference>
<proteinExistence type="predicted"/>
<dbReference type="GO" id="GO:0000293">
    <property type="term" value="F:ferric-chelate reductase activity"/>
    <property type="evidence" value="ECO:0000318"/>
    <property type="project" value="GO_Central"/>
</dbReference>
<dbReference type="InterPro" id="IPR050369">
    <property type="entry name" value="RBOH/FRE"/>
</dbReference>
<name>A0A0Q3ECQ3_BRADI</name>
<feature type="transmembrane region" description="Helical" evidence="7">
    <location>
        <begin position="250"/>
        <end position="271"/>
    </location>
</feature>
<dbReference type="RefSeq" id="XP_014751254.1">
    <property type="nucleotide sequence ID" value="XM_014895768.2"/>
</dbReference>
<dbReference type="InterPro" id="IPR013121">
    <property type="entry name" value="Fe_red_NAD-bd_6"/>
</dbReference>
<evidence type="ECO:0000256" key="5">
    <source>
        <dbReference type="ARBA" id="ARBA00023136"/>
    </source>
</evidence>
<keyword evidence="3 7" id="KW-1133">Transmembrane helix</keyword>
<dbReference type="Gene3D" id="3.40.50.80">
    <property type="entry name" value="Nucleotide-binding domain of ferredoxin-NADP reductase (FNR) module"/>
    <property type="match status" value="1"/>
</dbReference>
<evidence type="ECO:0000256" key="2">
    <source>
        <dbReference type="ARBA" id="ARBA00022692"/>
    </source>
</evidence>
<dbReference type="EnsemblPlants" id="KQJ84172">
    <property type="protein sequence ID" value="KQJ84172"/>
    <property type="gene ID" value="BRADI_5g19150v3"/>
</dbReference>
<dbReference type="OrthoDB" id="167398at2759"/>
<keyword evidence="11" id="KW-1185">Reference proteome</keyword>
<feature type="transmembrane region" description="Helical" evidence="7">
    <location>
        <begin position="175"/>
        <end position="194"/>
    </location>
</feature>
<feature type="transmembrane region" description="Helical" evidence="7">
    <location>
        <begin position="134"/>
        <end position="154"/>
    </location>
</feature>
<organism evidence="9">
    <name type="scientific">Brachypodium distachyon</name>
    <name type="common">Purple false brome</name>
    <name type="synonym">Trachynia distachya</name>
    <dbReference type="NCBI Taxonomy" id="15368"/>
    <lineage>
        <taxon>Eukaryota</taxon>
        <taxon>Viridiplantae</taxon>
        <taxon>Streptophyta</taxon>
        <taxon>Embryophyta</taxon>
        <taxon>Tracheophyta</taxon>
        <taxon>Spermatophyta</taxon>
        <taxon>Magnoliopsida</taxon>
        <taxon>Liliopsida</taxon>
        <taxon>Poales</taxon>
        <taxon>Poaceae</taxon>
        <taxon>BOP clade</taxon>
        <taxon>Pooideae</taxon>
        <taxon>Stipodae</taxon>
        <taxon>Brachypodieae</taxon>
        <taxon>Brachypodium</taxon>
    </lineage>
</organism>
<feature type="region of interest" description="Disordered" evidence="6">
    <location>
        <begin position="629"/>
        <end position="655"/>
    </location>
</feature>
<keyword evidence="2 7" id="KW-0812">Transmembrane</keyword>
<dbReference type="Pfam" id="PF01794">
    <property type="entry name" value="Ferric_reduct"/>
    <property type="match status" value="1"/>
</dbReference>
<evidence type="ECO:0000313" key="9">
    <source>
        <dbReference type="EMBL" id="KQJ84172.1"/>
    </source>
</evidence>
<dbReference type="ExpressionAtlas" id="A0A0Q3ECQ3">
    <property type="expression patterns" value="baseline and differential"/>
</dbReference>
<sequence length="728" mass="80157">MEDTPDRGKNRAPSAPAATAAARNTMLLLAAVLFVGWILMWVMLSTRTYSSSWAPKLAMLTDGAKFGKQGPRIMIFVLPVVILYVVACVYLHLLKGGDPDAQSRKRRVFSTGMAAWRRPVLVGGPLGIVTGIELAFLLMFLALLVWCYYAFISLEFSKIRVKPGEKLWQAEMQKAGMRLGTVGSLCCVLLFFPVARGSPLLPLVDLSSESSIKYHVWLGHIVMVLFTAHGLCYILVWASTDQLHSMLTWARTRVSIVPGELALLSGLAMWATALPRIRRRMFELFYYAHHLYIPFVVFFALHVGVTTFCYVLPGVFLFMVDRCLRCLQSRNRVRLVSARILPSQDVELNFSKIPSLRFEPTSTLFVNVPCVSRLQWHPFTVTSSGRFEPDRLSVVIGRRGDWTQKLYKTVSSLPPSFDGRLDVSVEGPYSPATSTGFLGNEHDSLVMVSGGIGITPFISIIRELAYIHISGTAPDEASAKTPSILLVCVFKTSAELAMLELLVPDSGGISGLDLRIEAFVTRERADDEPPCQEVRFKPCLWDAPVASVLGPNSSWLWHAVLVAASFAVFLALTAVLERFYVYPVNGDEEHAYPWAARTMLSLLFLCVSIAGVAGAAFLWSKRSSGKEAKAAQSVDGATPGMSPAPLLRGRGTGGMDRELESLPTRSLEQVTNVHFGHRPDLKRMLLGIDGHNVGVLASGPPRMVEDIAAICSSGLRSNLHFQSLSFTW</sequence>
<dbReference type="AlphaFoldDB" id="A0A0Q3ECQ3"/>
<feature type="transmembrane region" description="Helical" evidence="7">
    <location>
        <begin position="291"/>
        <end position="320"/>
    </location>
</feature>
<dbReference type="InterPro" id="IPR017927">
    <property type="entry name" value="FAD-bd_FR_type"/>
</dbReference>
<dbReference type="PANTHER" id="PTHR11972:SF41">
    <property type="entry name" value="FERRIC REDUCTION OXIDASE 2"/>
    <property type="match status" value="1"/>
</dbReference>
<evidence type="ECO:0000256" key="4">
    <source>
        <dbReference type="ARBA" id="ARBA00023002"/>
    </source>
</evidence>
<dbReference type="CDD" id="cd06186">
    <property type="entry name" value="NOX_Duox_like_FAD_NADP"/>
    <property type="match status" value="1"/>
</dbReference>
<dbReference type="Gramene" id="KQJ84172">
    <property type="protein sequence ID" value="KQJ84172"/>
    <property type="gene ID" value="BRADI_5g19150v3"/>
</dbReference>
<evidence type="ECO:0000313" key="10">
    <source>
        <dbReference type="EnsemblPlants" id="KQJ84172"/>
    </source>
</evidence>
<evidence type="ECO:0000259" key="8">
    <source>
        <dbReference type="PROSITE" id="PS51384"/>
    </source>
</evidence>
<accession>A0A0Q3ECQ3</accession>
<dbReference type="SFLD" id="SFLDS00052">
    <property type="entry name" value="Ferric_Reductase_Domain"/>
    <property type="match status" value="1"/>
</dbReference>
<feature type="transmembrane region" description="Helical" evidence="7">
    <location>
        <begin position="555"/>
        <end position="576"/>
    </location>
</feature>
<reference evidence="9" key="2">
    <citation type="submission" date="2017-06" db="EMBL/GenBank/DDBJ databases">
        <title>WGS assembly of Brachypodium distachyon.</title>
        <authorList>
            <consortium name="The International Brachypodium Initiative"/>
            <person name="Lucas S."/>
            <person name="Harmon-Smith M."/>
            <person name="Lail K."/>
            <person name="Tice H."/>
            <person name="Grimwood J."/>
            <person name="Bruce D."/>
            <person name="Barry K."/>
            <person name="Shu S."/>
            <person name="Lindquist E."/>
            <person name="Wang M."/>
            <person name="Pitluck S."/>
            <person name="Vogel J.P."/>
            <person name="Garvin D.F."/>
            <person name="Mockler T.C."/>
            <person name="Schmutz J."/>
            <person name="Rokhsar D."/>
            <person name="Bevan M.W."/>
        </authorList>
    </citation>
    <scope>NUCLEOTIDE SEQUENCE</scope>
    <source>
        <strain evidence="9">Bd21</strain>
    </source>
</reference>
<dbReference type="PROSITE" id="PS51384">
    <property type="entry name" value="FAD_FR"/>
    <property type="match status" value="1"/>
</dbReference>
<dbReference type="SUPFAM" id="SSF52343">
    <property type="entry name" value="Ferredoxin reductase-like, C-terminal NADP-linked domain"/>
    <property type="match status" value="1"/>
</dbReference>
<evidence type="ECO:0000256" key="6">
    <source>
        <dbReference type="SAM" id="MobiDB-lite"/>
    </source>
</evidence>
<feature type="transmembrane region" description="Helical" evidence="7">
    <location>
        <begin position="596"/>
        <end position="619"/>
    </location>
</feature>